<evidence type="ECO:0000313" key="3">
    <source>
        <dbReference type="Proteomes" id="UP000838686"/>
    </source>
</evidence>
<reference evidence="2" key="1">
    <citation type="submission" date="2022-01" db="EMBL/GenBank/DDBJ databases">
        <authorList>
            <person name="Criscuolo A."/>
        </authorList>
    </citation>
    <scope>NUCLEOTIDE SEQUENCE</scope>
    <source>
        <strain evidence="2">CIP111893</strain>
    </source>
</reference>
<feature type="domain" description="SLH" evidence="1">
    <location>
        <begin position="50"/>
        <end position="109"/>
    </location>
</feature>
<feature type="domain" description="SLH" evidence="1">
    <location>
        <begin position="110"/>
        <end position="172"/>
    </location>
</feature>
<dbReference type="PANTHER" id="PTHR43308:SF5">
    <property type="entry name" value="S-LAYER PROTEIN _ PEPTIDOGLYCAN ENDO-BETA-N-ACETYLGLUCOSAMINIDASE"/>
    <property type="match status" value="1"/>
</dbReference>
<protein>
    <recommendedName>
        <fullName evidence="1">SLH domain-containing protein</fullName>
    </recommendedName>
</protein>
<dbReference type="Proteomes" id="UP000838686">
    <property type="component" value="Unassembled WGS sequence"/>
</dbReference>
<dbReference type="PROSITE" id="PS51272">
    <property type="entry name" value="SLH"/>
    <property type="match status" value="3"/>
</dbReference>
<dbReference type="Pfam" id="PF13243">
    <property type="entry name" value="SQHop_cyclase_C"/>
    <property type="match status" value="1"/>
</dbReference>
<name>A0ABM9C233_9BACL</name>
<evidence type="ECO:0000313" key="2">
    <source>
        <dbReference type="EMBL" id="CAH1200596.1"/>
    </source>
</evidence>
<dbReference type="Pfam" id="PF00395">
    <property type="entry name" value="SLH"/>
    <property type="match status" value="3"/>
</dbReference>
<dbReference type="InterPro" id="IPR008930">
    <property type="entry name" value="Terpenoid_cyclase/PrenylTrfase"/>
</dbReference>
<keyword evidence="3" id="KW-1185">Reference proteome</keyword>
<proteinExistence type="predicted"/>
<feature type="domain" description="SLH" evidence="1">
    <location>
        <begin position="173"/>
        <end position="232"/>
    </location>
</feature>
<dbReference type="EMBL" id="CAKMMF010000006">
    <property type="protein sequence ID" value="CAH1200596.1"/>
    <property type="molecule type" value="Genomic_DNA"/>
</dbReference>
<dbReference type="InterPro" id="IPR001119">
    <property type="entry name" value="SLH_dom"/>
</dbReference>
<organism evidence="2 3">
    <name type="scientific">Paenibacillus plantiphilus</name>
    <dbReference type="NCBI Taxonomy" id="2905650"/>
    <lineage>
        <taxon>Bacteria</taxon>
        <taxon>Bacillati</taxon>
        <taxon>Bacillota</taxon>
        <taxon>Bacilli</taxon>
        <taxon>Bacillales</taxon>
        <taxon>Paenibacillaceae</taxon>
        <taxon>Paenibacillus</taxon>
    </lineage>
</organism>
<dbReference type="RefSeq" id="WP_236339829.1">
    <property type="nucleotide sequence ID" value="NZ_CAKMMF010000006.1"/>
</dbReference>
<dbReference type="CDD" id="cd00688">
    <property type="entry name" value="ISOPREN_C2_like"/>
    <property type="match status" value="1"/>
</dbReference>
<dbReference type="PANTHER" id="PTHR43308">
    <property type="entry name" value="OUTER MEMBRANE PROTEIN ALPHA-RELATED"/>
    <property type="match status" value="1"/>
</dbReference>
<dbReference type="Gene3D" id="1.50.10.20">
    <property type="match status" value="1"/>
</dbReference>
<comment type="caution">
    <text evidence="2">The sequence shown here is derived from an EMBL/GenBank/DDBJ whole genome shotgun (WGS) entry which is preliminary data.</text>
</comment>
<dbReference type="InterPro" id="IPR051465">
    <property type="entry name" value="Cell_Envelope_Struct_Comp"/>
</dbReference>
<evidence type="ECO:0000259" key="1">
    <source>
        <dbReference type="PROSITE" id="PS51272"/>
    </source>
</evidence>
<gene>
    <name evidence="2" type="ORF">PAECIP111893_01484</name>
</gene>
<accession>A0ABM9C233</accession>
<dbReference type="InterPro" id="IPR032696">
    <property type="entry name" value="SQ_cyclase_C"/>
</dbReference>
<dbReference type="SUPFAM" id="SSF48239">
    <property type="entry name" value="Terpenoid cyclases/Protein prenyltransferases"/>
    <property type="match status" value="1"/>
</dbReference>
<sequence length="556" mass="59891">MRKNKYIACLLIITIIFSMFSTGLTRAYAAEPIGSVMPAAEKPDLAVDLKEVYKDAGDISSWAYQAIGEATQHGIVQGSDGRFNPKTTLTRAEFTKILVALLGLDINAGKSVSFADIAGDDWFYPYVNAAYGAKLITGYNNQFRPNDKITREQMAATIARALELKPTSPTAAIKDLDTAATWARADIGTVVELELMLGDNGRFKPKDAVTREMAAVVAIRAYGLKNSAVAEAGDDSQTDNQDSKDNKDVGKHIAATAAFLQQSVTDPVIASVGGEWTVIGLARSGLDVPEQYYDTYYANAEKTLKEKSGKLHHVKYTEYDRVILALTAIGKRIDNVAGYDLREPLADFNTLIKQGINGPIFALIALDSSNYDIPVVPTVKTQTTRELLINFILDREINGGGWALGSNAAEPDPDITSMAIQGLTPYYSTDSEVKAAVDRGVEWLSKAQKADGGYASWESVNSESIAQVVVALSGLGINPHQDARFIKGGQSAVEALLSFAASSGGFYHVKQGGTDNGGAKPGEVDLMATDQAMYALVAYDRLVHGHARLYDMTDVE</sequence>